<gene>
    <name evidence="1" type="ordered locus">FsymDg_4552</name>
</gene>
<dbReference type="AlphaFoldDB" id="F8B6R6"/>
<organism evidence="1 2">
    <name type="scientific">Candidatus Protofrankia datiscae</name>
    <dbReference type="NCBI Taxonomy" id="2716812"/>
    <lineage>
        <taxon>Bacteria</taxon>
        <taxon>Bacillati</taxon>
        <taxon>Actinomycetota</taxon>
        <taxon>Actinomycetes</taxon>
        <taxon>Frankiales</taxon>
        <taxon>Frankiaceae</taxon>
        <taxon>Protofrankia</taxon>
    </lineage>
</organism>
<dbReference type="KEGG" id="fsy:FsymDg_4552"/>
<geneLocation type="plasmid" evidence="1 2">
    <name>pFSYMDG01</name>
</geneLocation>
<dbReference type="HOGENOM" id="CLU_144206_1_0_11"/>
<dbReference type="InterPro" id="IPR048142">
    <property type="entry name" value="QRL_CxxC_CxxC"/>
</dbReference>
<accession>F8B6R6</accession>
<keyword evidence="1" id="KW-0614">Plasmid</keyword>
<dbReference type="EMBL" id="CP002802">
    <property type="protein sequence ID" value="AEH11799.1"/>
    <property type="molecule type" value="Genomic_DNA"/>
</dbReference>
<dbReference type="eggNOG" id="ENOG50337C4">
    <property type="taxonomic scope" value="Bacteria"/>
</dbReference>
<sequence>MIRFLDPDGTRYGIPTWPWGMAPSGLYTRTQLREIGFRPTSPGGPAGQLMWRSQRADAGGIRTALLYPIGQTVQRTTATPRQMAALDRAHAARKTCPDCHRNVGYTIPTHLGACLDCTSPQAKNAA</sequence>
<evidence type="ECO:0000313" key="1">
    <source>
        <dbReference type="EMBL" id="AEH11799.1"/>
    </source>
</evidence>
<protein>
    <submittedName>
        <fullName evidence="1">Uncharacterized protein</fullName>
    </submittedName>
</protein>
<dbReference type="NCBIfam" id="NF041638">
    <property type="entry name" value="QRL_CxxC_CxxC"/>
    <property type="match status" value="1"/>
</dbReference>
<proteinExistence type="predicted"/>
<keyword evidence="2" id="KW-1185">Reference proteome</keyword>
<dbReference type="Proteomes" id="UP000001549">
    <property type="component" value="Plasmid pFSYMDG01"/>
</dbReference>
<name>F8B6R6_9ACTN</name>
<evidence type="ECO:0000313" key="2">
    <source>
        <dbReference type="Proteomes" id="UP000001549"/>
    </source>
</evidence>
<reference evidence="1 2" key="1">
    <citation type="submission" date="2011-05" db="EMBL/GenBank/DDBJ databases">
        <title>Complete sequence of plasmid 1 of Frankia symbiont of Datisca glomerata.</title>
        <authorList>
            <consortium name="US DOE Joint Genome Institute"/>
            <person name="Lucas S."/>
            <person name="Han J."/>
            <person name="Lapidus A."/>
            <person name="Cheng J.-F."/>
            <person name="Goodwin L."/>
            <person name="Pitluck S."/>
            <person name="Peters L."/>
            <person name="Mikhailova N."/>
            <person name="Chertkov O."/>
            <person name="Teshima H."/>
            <person name="Han C."/>
            <person name="Tapia R."/>
            <person name="Land M."/>
            <person name="Hauser L."/>
            <person name="Kyrpides N."/>
            <person name="Ivanova N."/>
            <person name="Pagani I."/>
            <person name="Berry A."/>
            <person name="Pawlowski K."/>
            <person name="Persson T."/>
            <person name="Vanden Heuvel B."/>
            <person name="Benson D."/>
            <person name="Woyke T."/>
        </authorList>
    </citation>
    <scope>NUCLEOTIDE SEQUENCE [LARGE SCALE GENOMIC DNA]</scope>
    <source>
        <strain evidence="2">4085684</strain>
        <plasmid evidence="1 2">pFSYMDG01</plasmid>
    </source>
</reference>